<evidence type="ECO:0000313" key="3">
    <source>
        <dbReference type="EMBL" id="TQF04593.1"/>
    </source>
</evidence>
<accession>A0A540W6H4</accession>
<proteinExistence type="predicted"/>
<dbReference type="SUPFAM" id="SSF47413">
    <property type="entry name" value="lambda repressor-like DNA-binding domains"/>
    <property type="match status" value="1"/>
</dbReference>
<dbReference type="InterPro" id="IPR010982">
    <property type="entry name" value="Lambda_DNA-bd_dom_sf"/>
</dbReference>
<dbReference type="Pfam" id="PF13560">
    <property type="entry name" value="HTH_31"/>
    <property type="match status" value="1"/>
</dbReference>
<keyword evidence="4" id="KW-1185">Reference proteome</keyword>
<protein>
    <submittedName>
        <fullName evidence="3">Helix-turn-helix transcriptional regulator</fullName>
    </submittedName>
</protein>
<feature type="domain" description="HTH cro/C1-type" evidence="2">
    <location>
        <begin position="42"/>
        <end position="101"/>
    </location>
</feature>
<dbReference type="Proteomes" id="UP000319103">
    <property type="component" value="Unassembled WGS sequence"/>
</dbReference>
<feature type="compositionally biased region" description="Basic and acidic residues" evidence="1">
    <location>
        <begin position="184"/>
        <end position="193"/>
    </location>
</feature>
<dbReference type="EMBL" id="VIGB01000003">
    <property type="protein sequence ID" value="TQF04593.1"/>
    <property type="molecule type" value="Genomic_DNA"/>
</dbReference>
<dbReference type="InterPro" id="IPR001387">
    <property type="entry name" value="Cro/C1-type_HTH"/>
</dbReference>
<dbReference type="Gene3D" id="1.10.260.40">
    <property type="entry name" value="lambda repressor-like DNA-binding domains"/>
    <property type="match status" value="1"/>
</dbReference>
<evidence type="ECO:0000256" key="1">
    <source>
        <dbReference type="SAM" id="MobiDB-lite"/>
    </source>
</evidence>
<reference evidence="3 4" key="1">
    <citation type="submission" date="2019-06" db="EMBL/GenBank/DDBJ databases">
        <title>Description of Kitasatospora acidophila sp. nov. isolated from pine grove soil, and reclassification of Streptomyces novaecaesareae to Kitasatospora novaeceasareae comb. nov.</title>
        <authorList>
            <person name="Kim M.J."/>
        </authorList>
    </citation>
    <scope>NUCLEOTIDE SEQUENCE [LARGE SCALE GENOMIC DNA]</scope>
    <source>
        <strain evidence="3 4">MMS16-CNU292</strain>
    </source>
</reference>
<dbReference type="OrthoDB" id="4158323at2"/>
<sequence>MLLQSFHRRVATARNRREVGMVNPMVHRFKALEGEALVAHNLKVLRKAARLSQEDVAERMTRLGFKFHQTQVAKIENGTRPVRFDEVIGLAKALSVPAANFMTEAVAGPDEPDYELQEAGFRVQAAEQEWRTAHDLEQAAKARLDEAEREYNEIADRLAAQGIDVGPESSEPEWYPAPNSPWDPLRKDPSADR</sequence>
<evidence type="ECO:0000313" key="4">
    <source>
        <dbReference type="Proteomes" id="UP000319103"/>
    </source>
</evidence>
<dbReference type="AlphaFoldDB" id="A0A540W6H4"/>
<evidence type="ECO:0000259" key="2">
    <source>
        <dbReference type="PROSITE" id="PS50943"/>
    </source>
</evidence>
<dbReference type="CDD" id="cd00093">
    <property type="entry name" value="HTH_XRE"/>
    <property type="match status" value="1"/>
</dbReference>
<dbReference type="SMART" id="SM00530">
    <property type="entry name" value="HTH_XRE"/>
    <property type="match status" value="1"/>
</dbReference>
<gene>
    <name evidence="3" type="ORF">E6W39_23130</name>
</gene>
<comment type="caution">
    <text evidence="3">The sequence shown here is derived from an EMBL/GenBank/DDBJ whole genome shotgun (WGS) entry which is preliminary data.</text>
</comment>
<feature type="region of interest" description="Disordered" evidence="1">
    <location>
        <begin position="158"/>
        <end position="193"/>
    </location>
</feature>
<dbReference type="PROSITE" id="PS50943">
    <property type="entry name" value="HTH_CROC1"/>
    <property type="match status" value="1"/>
</dbReference>
<dbReference type="GO" id="GO:0003677">
    <property type="term" value="F:DNA binding"/>
    <property type="evidence" value="ECO:0007669"/>
    <property type="project" value="InterPro"/>
</dbReference>
<name>A0A540W6H4_9ACTN</name>
<organism evidence="3 4">
    <name type="scientific">Kitasatospora acidiphila</name>
    <dbReference type="NCBI Taxonomy" id="2567942"/>
    <lineage>
        <taxon>Bacteria</taxon>
        <taxon>Bacillati</taxon>
        <taxon>Actinomycetota</taxon>
        <taxon>Actinomycetes</taxon>
        <taxon>Kitasatosporales</taxon>
        <taxon>Streptomycetaceae</taxon>
        <taxon>Kitasatospora</taxon>
    </lineage>
</organism>